<dbReference type="Pfam" id="PF05175">
    <property type="entry name" value="MTS"/>
    <property type="match status" value="1"/>
</dbReference>
<accession>A0A448UD22</accession>
<sequence length="373" mass="41422">MRHLIPTDSAARIEWRNESSQKPPKQAVYLNETGAAEILKNAHAHIASVWNGDFHNAKQVLAAMKKRVRRPASNKAADIQTAFHTYRMQQAQQSRVLNMLAVEIGIGFTLNLPRAPDVYSALLDVYSEENNQPFLLPLNQLLGFIGAHEWHKKGVYIPALENTVHVPFGVFSPLRGEYLDLISQAPLPPDCKTAFDIGTGSGVIAMLLAKRGVADITATDTNPRAIACAQANLQRLGFDRQVCIEAVDLFPTGRTDLIVCNPPWLPAKPTSAIESALYDPDNIMLKGFLNGVCEHLHENGEVWLVMSDLAEHLHLRAADFLEQCFQTASLEVVEVLKTKPVHSKAVDVNDPLAFARSKETTYLYRLKPMTMEQ</sequence>
<organism evidence="4 5">
    <name type="scientific">Neisseria animaloris</name>
    <dbReference type="NCBI Taxonomy" id="326522"/>
    <lineage>
        <taxon>Bacteria</taxon>
        <taxon>Pseudomonadati</taxon>
        <taxon>Pseudomonadota</taxon>
        <taxon>Betaproteobacteria</taxon>
        <taxon>Neisseriales</taxon>
        <taxon>Neisseriaceae</taxon>
        <taxon>Neisseria</taxon>
    </lineage>
</organism>
<evidence type="ECO:0000256" key="2">
    <source>
        <dbReference type="ARBA" id="ARBA00022691"/>
    </source>
</evidence>
<dbReference type="InterPro" id="IPR007848">
    <property type="entry name" value="Small_mtfrase_dom"/>
</dbReference>
<dbReference type="KEGG" id="nani:NCTC12227_01534"/>
<dbReference type="STRING" id="326522.BWD08_09435"/>
<evidence type="ECO:0000259" key="3">
    <source>
        <dbReference type="Pfam" id="PF05175"/>
    </source>
</evidence>
<dbReference type="RefSeq" id="WP_126304898.1">
    <property type="nucleotide sequence ID" value="NZ_LR134516.1"/>
</dbReference>
<dbReference type="OrthoDB" id="267914at2"/>
<dbReference type="Proteomes" id="UP000268229">
    <property type="component" value="Chromosome"/>
</dbReference>
<evidence type="ECO:0000256" key="1">
    <source>
        <dbReference type="ARBA" id="ARBA00022603"/>
    </source>
</evidence>
<dbReference type="InterPro" id="IPR050320">
    <property type="entry name" value="N5-glutamine_MTase"/>
</dbReference>
<dbReference type="EMBL" id="LR134516">
    <property type="protein sequence ID" value="VEJ21777.1"/>
    <property type="molecule type" value="Genomic_DNA"/>
</dbReference>
<protein>
    <submittedName>
        <fullName evidence="4">Methyltransferase domain protein</fullName>
    </submittedName>
</protein>
<name>A0A448UD22_9NEIS</name>
<evidence type="ECO:0000313" key="5">
    <source>
        <dbReference type="Proteomes" id="UP000268229"/>
    </source>
</evidence>
<keyword evidence="4" id="KW-0808">Transferase</keyword>
<gene>
    <name evidence="4" type="ORF">NCTC12227_01534</name>
</gene>
<proteinExistence type="predicted"/>
<dbReference type="SUPFAM" id="SSF53335">
    <property type="entry name" value="S-adenosyl-L-methionine-dependent methyltransferases"/>
    <property type="match status" value="1"/>
</dbReference>
<dbReference type="PANTHER" id="PTHR18895">
    <property type="entry name" value="HEMK METHYLTRANSFERASE"/>
    <property type="match status" value="1"/>
</dbReference>
<dbReference type="InterPro" id="IPR029063">
    <property type="entry name" value="SAM-dependent_MTases_sf"/>
</dbReference>
<keyword evidence="5" id="KW-1185">Reference proteome</keyword>
<keyword evidence="1 4" id="KW-0489">Methyltransferase</keyword>
<dbReference type="InterPro" id="IPR002052">
    <property type="entry name" value="DNA_methylase_N6_adenine_CS"/>
</dbReference>
<dbReference type="PROSITE" id="PS00092">
    <property type="entry name" value="N6_MTASE"/>
    <property type="match status" value="1"/>
</dbReference>
<keyword evidence="2" id="KW-0949">S-adenosyl-L-methionine</keyword>
<dbReference type="AlphaFoldDB" id="A0A448UD22"/>
<dbReference type="GO" id="GO:0003676">
    <property type="term" value="F:nucleic acid binding"/>
    <property type="evidence" value="ECO:0007669"/>
    <property type="project" value="InterPro"/>
</dbReference>
<reference evidence="4 5" key="1">
    <citation type="submission" date="2018-12" db="EMBL/GenBank/DDBJ databases">
        <authorList>
            <consortium name="Pathogen Informatics"/>
        </authorList>
    </citation>
    <scope>NUCLEOTIDE SEQUENCE [LARGE SCALE GENOMIC DNA]</scope>
    <source>
        <strain evidence="4 5">NCTC12227</strain>
    </source>
</reference>
<dbReference type="Gene3D" id="3.40.50.150">
    <property type="entry name" value="Vaccinia Virus protein VP39"/>
    <property type="match status" value="1"/>
</dbReference>
<feature type="domain" description="Methyltransferase small" evidence="3">
    <location>
        <begin position="190"/>
        <end position="328"/>
    </location>
</feature>
<dbReference type="GO" id="GO:0032259">
    <property type="term" value="P:methylation"/>
    <property type="evidence" value="ECO:0007669"/>
    <property type="project" value="UniProtKB-KW"/>
</dbReference>
<dbReference type="PANTHER" id="PTHR18895:SF74">
    <property type="entry name" value="MTRF1L RELEASE FACTOR GLUTAMINE METHYLTRANSFERASE"/>
    <property type="match status" value="1"/>
</dbReference>
<evidence type="ECO:0000313" key="4">
    <source>
        <dbReference type="EMBL" id="VEJ21777.1"/>
    </source>
</evidence>
<dbReference type="CDD" id="cd02440">
    <property type="entry name" value="AdoMet_MTases"/>
    <property type="match status" value="1"/>
</dbReference>
<dbReference type="GO" id="GO:0036009">
    <property type="term" value="F:protein-glutamine N-methyltransferase activity"/>
    <property type="evidence" value="ECO:0007669"/>
    <property type="project" value="TreeGrafter"/>
</dbReference>